<organism evidence="2 3">
    <name type="scientific">Hibiscus sabdariffa</name>
    <name type="common">roselle</name>
    <dbReference type="NCBI Taxonomy" id="183260"/>
    <lineage>
        <taxon>Eukaryota</taxon>
        <taxon>Viridiplantae</taxon>
        <taxon>Streptophyta</taxon>
        <taxon>Embryophyta</taxon>
        <taxon>Tracheophyta</taxon>
        <taxon>Spermatophyta</taxon>
        <taxon>Magnoliopsida</taxon>
        <taxon>eudicotyledons</taxon>
        <taxon>Gunneridae</taxon>
        <taxon>Pentapetalae</taxon>
        <taxon>rosids</taxon>
        <taxon>malvids</taxon>
        <taxon>Malvales</taxon>
        <taxon>Malvaceae</taxon>
        <taxon>Malvoideae</taxon>
        <taxon>Hibiscus</taxon>
    </lineage>
</organism>
<reference evidence="2 3" key="1">
    <citation type="journal article" date="2024" name="G3 (Bethesda)">
        <title>Genome assembly of Hibiscus sabdariffa L. provides insights into metabolisms of medicinal natural products.</title>
        <authorList>
            <person name="Kim T."/>
        </authorList>
    </citation>
    <scope>NUCLEOTIDE SEQUENCE [LARGE SCALE GENOMIC DNA]</scope>
    <source>
        <strain evidence="2">TK-2024</strain>
        <tissue evidence="2">Old leaves</tissue>
    </source>
</reference>
<gene>
    <name evidence="2" type="ORF">V6N11_070892</name>
</gene>
<keyword evidence="1" id="KW-0175">Coiled coil</keyword>
<evidence type="ECO:0000256" key="1">
    <source>
        <dbReference type="SAM" id="Coils"/>
    </source>
</evidence>
<proteinExistence type="predicted"/>
<evidence type="ECO:0000313" key="2">
    <source>
        <dbReference type="EMBL" id="KAK8475063.1"/>
    </source>
</evidence>
<keyword evidence="3" id="KW-1185">Reference proteome</keyword>
<dbReference type="Proteomes" id="UP001396334">
    <property type="component" value="Unassembled WGS sequence"/>
</dbReference>
<comment type="caution">
    <text evidence="2">The sequence shown here is derived from an EMBL/GenBank/DDBJ whole genome shotgun (WGS) entry which is preliminary data.</text>
</comment>
<feature type="coiled-coil region" evidence="1">
    <location>
        <begin position="28"/>
        <end position="59"/>
    </location>
</feature>
<protein>
    <submittedName>
        <fullName evidence="2">Uncharacterized protein</fullName>
    </submittedName>
</protein>
<dbReference type="EMBL" id="JBBPBN010002584">
    <property type="protein sequence ID" value="KAK8475063.1"/>
    <property type="molecule type" value="Genomic_DNA"/>
</dbReference>
<accession>A0ABR1Z774</accession>
<sequence length="101" mass="11506">MAETTTNVVVITESKKEEVVPRSWEAQGANLEDRMNKIETRLEENNSKLQENNSYLEKLVNLMSAKEGEQSPATQQLLNQVVLDTPVRRDGKHMHVTVIDE</sequence>
<evidence type="ECO:0000313" key="3">
    <source>
        <dbReference type="Proteomes" id="UP001396334"/>
    </source>
</evidence>
<name>A0ABR1Z774_9ROSI</name>